<dbReference type="GO" id="GO:0046656">
    <property type="term" value="P:folic acid biosynthetic process"/>
    <property type="evidence" value="ECO:0007669"/>
    <property type="project" value="UniProtKB-KW"/>
</dbReference>
<gene>
    <name evidence="9" type="ORF">S01H1_52803</name>
</gene>
<proteinExistence type="predicted"/>
<dbReference type="GO" id="GO:0046654">
    <property type="term" value="P:tetrahydrofolate biosynthetic process"/>
    <property type="evidence" value="ECO:0007669"/>
    <property type="project" value="UniProtKB-UniPathway"/>
</dbReference>
<keyword evidence="5" id="KW-0418">Kinase</keyword>
<keyword evidence="6" id="KW-0067">ATP-binding</keyword>
<dbReference type="SUPFAM" id="SSF55083">
    <property type="entry name" value="6-hydroxymethyl-7,8-dihydropterin pyrophosphokinase, HPPK"/>
    <property type="match status" value="1"/>
</dbReference>
<dbReference type="EC" id="2.7.6.3" evidence="2"/>
<dbReference type="PANTHER" id="PTHR43071:SF1">
    <property type="entry name" value="2-AMINO-4-HYDROXY-6-HYDROXYMETHYLDIHYDROPTERIDINE PYROPHOSPHOKINASE"/>
    <property type="match status" value="1"/>
</dbReference>
<dbReference type="AlphaFoldDB" id="X0VL41"/>
<dbReference type="GO" id="GO:0005524">
    <property type="term" value="F:ATP binding"/>
    <property type="evidence" value="ECO:0007669"/>
    <property type="project" value="UniProtKB-KW"/>
</dbReference>
<dbReference type="NCBIfam" id="TIGR01498">
    <property type="entry name" value="folK"/>
    <property type="match status" value="1"/>
</dbReference>
<evidence type="ECO:0000313" key="9">
    <source>
        <dbReference type="EMBL" id="GAG19009.1"/>
    </source>
</evidence>
<evidence type="ECO:0000259" key="8">
    <source>
        <dbReference type="Pfam" id="PF01288"/>
    </source>
</evidence>
<protein>
    <recommendedName>
        <fullName evidence="2">2-amino-4-hydroxy-6-hydroxymethyldihydropteridine diphosphokinase</fullName>
        <ecNumber evidence="2">2.7.6.3</ecNumber>
    </recommendedName>
</protein>
<evidence type="ECO:0000256" key="3">
    <source>
        <dbReference type="ARBA" id="ARBA00022679"/>
    </source>
</evidence>
<sequence>LVCQVRTRLAPMELLTLAKGIESKLGRAFSKANAPRPIDIDILFYGDKVTKTSKLVIPHPGLAERAFVLVPLAEIAPDLVHPASGKTVKELAEGLREKQGVFKWEGD</sequence>
<comment type="pathway">
    <text evidence="1">Cofactor biosynthesis; tetrahydrofolate biosynthesis; 2-amino-4-hydroxy-6-hydroxymethyl-7,8-dihydropteridine diphosphate from 7,8-dihydroneopterin triphosphate: step 4/4.</text>
</comment>
<evidence type="ECO:0000256" key="7">
    <source>
        <dbReference type="ARBA" id="ARBA00022909"/>
    </source>
</evidence>
<evidence type="ECO:0000256" key="1">
    <source>
        <dbReference type="ARBA" id="ARBA00005051"/>
    </source>
</evidence>
<evidence type="ECO:0000256" key="5">
    <source>
        <dbReference type="ARBA" id="ARBA00022777"/>
    </source>
</evidence>
<name>X0VL41_9ZZZZ</name>
<reference evidence="9" key="1">
    <citation type="journal article" date="2014" name="Front. Microbiol.">
        <title>High frequency of phylogenetically diverse reductive dehalogenase-homologous genes in deep subseafloor sedimentary metagenomes.</title>
        <authorList>
            <person name="Kawai M."/>
            <person name="Futagami T."/>
            <person name="Toyoda A."/>
            <person name="Takaki Y."/>
            <person name="Nishi S."/>
            <person name="Hori S."/>
            <person name="Arai W."/>
            <person name="Tsubouchi T."/>
            <person name="Morono Y."/>
            <person name="Uchiyama I."/>
            <person name="Ito T."/>
            <person name="Fujiyama A."/>
            <person name="Inagaki F."/>
            <person name="Takami H."/>
        </authorList>
    </citation>
    <scope>NUCLEOTIDE SEQUENCE</scope>
    <source>
        <strain evidence="9">Expedition CK06-06</strain>
    </source>
</reference>
<dbReference type="GO" id="GO:0016301">
    <property type="term" value="F:kinase activity"/>
    <property type="evidence" value="ECO:0007669"/>
    <property type="project" value="UniProtKB-KW"/>
</dbReference>
<evidence type="ECO:0000256" key="4">
    <source>
        <dbReference type="ARBA" id="ARBA00022741"/>
    </source>
</evidence>
<dbReference type="CDD" id="cd00483">
    <property type="entry name" value="HPPK"/>
    <property type="match status" value="1"/>
</dbReference>
<keyword evidence="7" id="KW-0289">Folate biosynthesis</keyword>
<dbReference type="InterPro" id="IPR035907">
    <property type="entry name" value="Hppk_sf"/>
</dbReference>
<dbReference type="UniPathway" id="UPA00077">
    <property type="reaction ID" value="UER00155"/>
</dbReference>
<dbReference type="Gene3D" id="3.30.70.560">
    <property type="entry name" value="7,8-Dihydro-6-hydroxymethylpterin-pyrophosphokinase HPPK"/>
    <property type="match status" value="1"/>
</dbReference>
<accession>X0VL41</accession>
<dbReference type="PANTHER" id="PTHR43071">
    <property type="entry name" value="2-AMINO-4-HYDROXY-6-HYDROXYMETHYLDIHYDROPTERIDINE PYROPHOSPHOKINASE"/>
    <property type="match status" value="1"/>
</dbReference>
<organism evidence="9">
    <name type="scientific">marine sediment metagenome</name>
    <dbReference type="NCBI Taxonomy" id="412755"/>
    <lineage>
        <taxon>unclassified sequences</taxon>
        <taxon>metagenomes</taxon>
        <taxon>ecological metagenomes</taxon>
    </lineage>
</organism>
<evidence type="ECO:0000256" key="2">
    <source>
        <dbReference type="ARBA" id="ARBA00013253"/>
    </source>
</evidence>
<feature type="domain" description="7,8-dihydro-6-hydroxymethylpterin-pyrophosphokinase" evidence="8">
    <location>
        <begin position="2"/>
        <end position="77"/>
    </location>
</feature>
<dbReference type="GO" id="GO:0003848">
    <property type="term" value="F:2-amino-4-hydroxy-6-hydroxymethyldihydropteridine diphosphokinase activity"/>
    <property type="evidence" value="ECO:0007669"/>
    <property type="project" value="UniProtKB-EC"/>
</dbReference>
<dbReference type="Pfam" id="PF01288">
    <property type="entry name" value="HPPK"/>
    <property type="match status" value="1"/>
</dbReference>
<dbReference type="EMBL" id="BARS01034153">
    <property type="protein sequence ID" value="GAG19009.1"/>
    <property type="molecule type" value="Genomic_DNA"/>
</dbReference>
<dbReference type="InterPro" id="IPR000550">
    <property type="entry name" value="Hppk"/>
</dbReference>
<keyword evidence="4" id="KW-0547">Nucleotide-binding</keyword>
<feature type="non-terminal residue" evidence="9">
    <location>
        <position position="1"/>
    </location>
</feature>
<comment type="caution">
    <text evidence="9">The sequence shown here is derived from an EMBL/GenBank/DDBJ whole genome shotgun (WGS) entry which is preliminary data.</text>
</comment>
<keyword evidence="3" id="KW-0808">Transferase</keyword>
<evidence type="ECO:0000256" key="6">
    <source>
        <dbReference type="ARBA" id="ARBA00022840"/>
    </source>
</evidence>